<feature type="compositionally biased region" description="Basic and acidic residues" evidence="1">
    <location>
        <begin position="147"/>
        <end position="161"/>
    </location>
</feature>
<feature type="region of interest" description="Disordered" evidence="1">
    <location>
        <begin position="1"/>
        <end position="76"/>
    </location>
</feature>
<evidence type="ECO:0000256" key="1">
    <source>
        <dbReference type="SAM" id="MobiDB-lite"/>
    </source>
</evidence>
<organism evidence="2 3">
    <name type="scientific">Euroglyphus maynei</name>
    <name type="common">Mayne's house dust mite</name>
    <dbReference type="NCBI Taxonomy" id="6958"/>
    <lineage>
        <taxon>Eukaryota</taxon>
        <taxon>Metazoa</taxon>
        <taxon>Ecdysozoa</taxon>
        <taxon>Arthropoda</taxon>
        <taxon>Chelicerata</taxon>
        <taxon>Arachnida</taxon>
        <taxon>Acari</taxon>
        <taxon>Acariformes</taxon>
        <taxon>Sarcoptiformes</taxon>
        <taxon>Astigmata</taxon>
        <taxon>Psoroptidia</taxon>
        <taxon>Analgoidea</taxon>
        <taxon>Pyroglyphidae</taxon>
        <taxon>Pyroglyphinae</taxon>
        <taxon>Euroglyphus</taxon>
    </lineage>
</organism>
<dbReference type="Proteomes" id="UP000194236">
    <property type="component" value="Unassembled WGS sequence"/>
</dbReference>
<proteinExistence type="predicted"/>
<feature type="region of interest" description="Disordered" evidence="1">
    <location>
        <begin position="107"/>
        <end position="187"/>
    </location>
</feature>
<name>A0A1Y3B5M1_EURMA</name>
<feature type="compositionally biased region" description="Polar residues" evidence="1">
    <location>
        <begin position="62"/>
        <end position="76"/>
    </location>
</feature>
<accession>A0A1Y3B5M1</accession>
<sequence>MAPDEQPSAEELQRRRRRRALVPPKLITDGPSIDDDDAGSDKSITTSTPNDDIRDDVDDDIGQQSPPINHNQSSKCEISIIDASVSNKSKISGRNSLPSFNVEITGCSGQSSSSIGVEPGISDGSISDNPDSMDGKRKPTPSSLIGDHGDDRKSPRSDDHSSTPSSSSSNLLGVNLHSPSNKNNRRRSSVVVIPPMQICPGDLLVYSKVLTQRANLIAEGGGFASSLLTEHDNRKSHKNTWSLLRLVSSFPSKNHSHTHRMLK</sequence>
<keyword evidence="3" id="KW-1185">Reference proteome</keyword>
<reference evidence="2 3" key="1">
    <citation type="submission" date="2017-03" db="EMBL/GenBank/DDBJ databases">
        <title>Genome Survey of Euroglyphus maynei.</title>
        <authorList>
            <person name="Arlian L.G."/>
            <person name="Morgan M.S."/>
            <person name="Rider S.D."/>
        </authorList>
    </citation>
    <scope>NUCLEOTIDE SEQUENCE [LARGE SCALE GENOMIC DNA]</scope>
    <source>
        <strain evidence="2">Arlian Lab</strain>
        <tissue evidence="2">Whole body</tissue>
    </source>
</reference>
<dbReference type="AlphaFoldDB" id="A0A1Y3B5M1"/>
<dbReference type="OrthoDB" id="5585231at2759"/>
<protein>
    <submittedName>
        <fullName evidence="2">Uncharacterized protein</fullName>
    </submittedName>
</protein>
<evidence type="ECO:0000313" key="3">
    <source>
        <dbReference type="Proteomes" id="UP000194236"/>
    </source>
</evidence>
<comment type="caution">
    <text evidence="2">The sequence shown here is derived from an EMBL/GenBank/DDBJ whole genome shotgun (WGS) entry which is preliminary data.</text>
</comment>
<dbReference type="EMBL" id="MUJZ01038953">
    <property type="protein sequence ID" value="OTF76132.1"/>
    <property type="molecule type" value="Genomic_DNA"/>
</dbReference>
<evidence type="ECO:0000313" key="2">
    <source>
        <dbReference type="EMBL" id="OTF76132.1"/>
    </source>
</evidence>
<gene>
    <name evidence="2" type="ORF">BLA29_006471</name>
</gene>